<sequence>MIGLLPLMLERVGILLIIVFLVSRMKSFRNIIRHEHGYKEKMALIAVFGTFGIISNYTGIEIRDGEILTVVWQIAVADDGAIANTRVLGVALGGLLGGPLVGTGAGLIAGLHRLTLGGYTAVACGLSTIVAGIATGFIGNYLRKRGQNTPWRAVAVGIVMECIQMGVILAIARPFSAALQLVEVIAIPMIVINGFGTLLFMLIIQSIFRSRKERAPCRRRPH</sequence>
<keyword evidence="3 6" id="KW-0812">Transmembrane</keyword>
<feature type="domain" description="Signal transduction histidine kinase 5TM receptor LytS transmembrane region" evidence="7">
    <location>
        <begin position="26"/>
        <end position="206"/>
    </location>
</feature>
<reference evidence="8 9" key="1">
    <citation type="submission" date="2021-04" db="EMBL/GenBank/DDBJ databases">
        <title>Draft genome sequence of Paenibacillus cisolokensis, LC2-13A.</title>
        <authorList>
            <person name="Uke A."/>
            <person name="Chhe C."/>
            <person name="Baramee S."/>
            <person name="Kosugi A."/>
        </authorList>
    </citation>
    <scope>NUCLEOTIDE SEQUENCE [LARGE SCALE GENOMIC DNA]</scope>
    <source>
        <strain evidence="8 9">LC2-13A</strain>
    </source>
</reference>
<evidence type="ECO:0000313" key="9">
    <source>
        <dbReference type="Proteomes" id="UP000680304"/>
    </source>
</evidence>
<accession>A0ABQ4N7I9</accession>
<keyword evidence="2" id="KW-1003">Cell membrane</keyword>
<comment type="caution">
    <text evidence="8">The sequence shown here is derived from an EMBL/GenBank/DDBJ whole genome shotgun (WGS) entry which is preliminary data.</text>
</comment>
<keyword evidence="9" id="KW-1185">Reference proteome</keyword>
<evidence type="ECO:0000256" key="6">
    <source>
        <dbReference type="SAM" id="Phobius"/>
    </source>
</evidence>
<evidence type="ECO:0000256" key="4">
    <source>
        <dbReference type="ARBA" id="ARBA00022989"/>
    </source>
</evidence>
<dbReference type="InterPro" id="IPR011620">
    <property type="entry name" value="Sig_transdc_His_kinase_LytS_TM"/>
</dbReference>
<dbReference type="Pfam" id="PF07694">
    <property type="entry name" value="5TM-5TMR_LYT"/>
    <property type="match status" value="1"/>
</dbReference>
<organism evidence="8 9">
    <name type="scientific">Paenibacillus cisolokensis</name>
    <dbReference type="NCBI Taxonomy" id="1658519"/>
    <lineage>
        <taxon>Bacteria</taxon>
        <taxon>Bacillati</taxon>
        <taxon>Bacillota</taxon>
        <taxon>Bacilli</taxon>
        <taxon>Bacillales</taxon>
        <taxon>Paenibacillaceae</taxon>
        <taxon>Paenibacillus</taxon>
    </lineage>
</organism>
<dbReference type="Gene3D" id="1.10.1760.20">
    <property type="match status" value="1"/>
</dbReference>
<dbReference type="Proteomes" id="UP000680304">
    <property type="component" value="Unassembled WGS sequence"/>
</dbReference>
<keyword evidence="4 6" id="KW-1133">Transmembrane helix</keyword>
<proteinExistence type="predicted"/>
<evidence type="ECO:0000256" key="2">
    <source>
        <dbReference type="ARBA" id="ARBA00022475"/>
    </source>
</evidence>
<feature type="transmembrane region" description="Helical" evidence="6">
    <location>
        <begin position="184"/>
        <end position="204"/>
    </location>
</feature>
<keyword evidence="5 6" id="KW-0472">Membrane</keyword>
<evidence type="ECO:0000256" key="3">
    <source>
        <dbReference type="ARBA" id="ARBA00022692"/>
    </source>
</evidence>
<name>A0ABQ4N7I9_9BACL</name>
<feature type="transmembrane region" description="Helical" evidence="6">
    <location>
        <begin position="154"/>
        <end position="172"/>
    </location>
</feature>
<dbReference type="RefSeq" id="WP_307860547.1">
    <property type="nucleotide sequence ID" value="NZ_BOVJ01000075.1"/>
</dbReference>
<evidence type="ECO:0000259" key="7">
    <source>
        <dbReference type="Pfam" id="PF07694"/>
    </source>
</evidence>
<dbReference type="EMBL" id="BOVJ01000075">
    <property type="protein sequence ID" value="GIQ63903.1"/>
    <property type="molecule type" value="Genomic_DNA"/>
</dbReference>
<protein>
    <recommendedName>
        <fullName evidence="7">Signal transduction histidine kinase 5TM receptor LytS transmembrane region domain-containing protein</fullName>
    </recommendedName>
</protein>
<evidence type="ECO:0000313" key="8">
    <source>
        <dbReference type="EMBL" id="GIQ63903.1"/>
    </source>
</evidence>
<feature type="transmembrane region" description="Helical" evidence="6">
    <location>
        <begin position="6"/>
        <end position="22"/>
    </location>
</feature>
<feature type="transmembrane region" description="Helical" evidence="6">
    <location>
        <begin position="119"/>
        <end position="142"/>
    </location>
</feature>
<evidence type="ECO:0000256" key="1">
    <source>
        <dbReference type="ARBA" id="ARBA00004651"/>
    </source>
</evidence>
<evidence type="ECO:0000256" key="5">
    <source>
        <dbReference type="ARBA" id="ARBA00023136"/>
    </source>
</evidence>
<gene>
    <name evidence="8" type="ORF">PACILC2_24710</name>
</gene>
<comment type="subcellular location">
    <subcellularLocation>
        <location evidence="1">Cell membrane</location>
        <topology evidence="1">Multi-pass membrane protein</topology>
    </subcellularLocation>
</comment>